<dbReference type="InterPro" id="IPR001387">
    <property type="entry name" value="Cro/C1-type_HTH"/>
</dbReference>
<dbReference type="SUPFAM" id="SSF47413">
    <property type="entry name" value="lambda repressor-like DNA-binding domains"/>
    <property type="match status" value="1"/>
</dbReference>
<dbReference type="STRING" id="1314751.GCA_001591425_03696"/>
<reference evidence="2 3" key="1">
    <citation type="submission" date="2016-12" db="EMBL/GenBank/DDBJ databases">
        <title>The whole genome sequencing and assembly of Bacillus cohnii DSM 6307T strain.</title>
        <authorList>
            <person name="Lee Y.-J."/>
            <person name="Yi H."/>
            <person name="Bahn Y.-S."/>
            <person name="Kim J.F."/>
            <person name="Lee D.-W."/>
        </authorList>
    </citation>
    <scope>NUCLEOTIDE SEQUENCE [LARGE SCALE GENOMIC DNA]</scope>
    <source>
        <strain evidence="2 3">DSM 6307</strain>
    </source>
</reference>
<dbReference type="InterPro" id="IPR010982">
    <property type="entry name" value="Lambda_DNA-bd_dom_sf"/>
</dbReference>
<dbReference type="RefSeq" id="WP_066419509.1">
    <property type="nucleotide sequence ID" value="NZ_CP018866.1"/>
</dbReference>
<dbReference type="AlphaFoldDB" id="A0A223KV69"/>
<evidence type="ECO:0000259" key="1">
    <source>
        <dbReference type="PROSITE" id="PS50943"/>
    </source>
</evidence>
<gene>
    <name evidence="2" type="ORF">BC6307_19370</name>
</gene>
<dbReference type="Gene3D" id="1.10.260.40">
    <property type="entry name" value="lambda repressor-like DNA-binding domains"/>
    <property type="match status" value="1"/>
</dbReference>
<dbReference type="Proteomes" id="UP000215224">
    <property type="component" value="Chromosome"/>
</dbReference>
<evidence type="ECO:0000313" key="3">
    <source>
        <dbReference type="Proteomes" id="UP000215224"/>
    </source>
</evidence>
<protein>
    <recommendedName>
        <fullName evidence="1">HTH cro/C1-type domain-containing protein</fullName>
    </recommendedName>
</protein>
<name>A0A223KV69_9BACI</name>
<proteinExistence type="predicted"/>
<organism evidence="2 3">
    <name type="scientific">Sutcliffiella cohnii</name>
    <dbReference type="NCBI Taxonomy" id="33932"/>
    <lineage>
        <taxon>Bacteria</taxon>
        <taxon>Bacillati</taxon>
        <taxon>Bacillota</taxon>
        <taxon>Bacilli</taxon>
        <taxon>Bacillales</taxon>
        <taxon>Bacillaceae</taxon>
        <taxon>Sutcliffiella</taxon>
    </lineage>
</organism>
<sequence length="71" mass="8336">MDGMKARAIRHYLGDSMRKFAKRIGVNASTISDIEHGHRDITDYVRAKLIRIEAELPDDFYIFYEKFRNTA</sequence>
<accession>A0A223KV69</accession>
<dbReference type="PROSITE" id="PS50943">
    <property type="entry name" value="HTH_CROC1"/>
    <property type="match status" value="1"/>
</dbReference>
<dbReference type="EMBL" id="CP018866">
    <property type="protein sequence ID" value="AST93263.1"/>
    <property type="molecule type" value="Genomic_DNA"/>
</dbReference>
<dbReference type="KEGG" id="bcoh:BC6307_19370"/>
<dbReference type="Pfam" id="PF01381">
    <property type="entry name" value="HTH_3"/>
    <property type="match status" value="1"/>
</dbReference>
<keyword evidence="3" id="KW-1185">Reference proteome</keyword>
<evidence type="ECO:0000313" key="2">
    <source>
        <dbReference type="EMBL" id="AST93263.1"/>
    </source>
</evidence>
<dbReference type="GO" id="GO:0003677">
    <property type="term" value="F:DNA binding"/>
    <property type="evidence" value="ECO:0007669"/>
    <property type="project" value="InterPro"/>
</dbReference>
<feature type="domain" description="HTH cro/C1-type" evidence="1">
    <location>
        <begin position="7"/>
        <end position="42"/>
    </location>
</feature>
<dbReference type="CDD" id="cd00093">
    <property type="entry name" value="HTH_XRE"/>
    <property type="match status" value="1"/>
</dbReference>